<reference evidence="9" key="2">
    <citation type="submission" date="2023-02" db="EMBL/GenBank/DDBJ databases">
        <authorList>
            <person name="Swenson N.G."/>
            <person name="Wegrzyn J.L."/>
            <person name="Mcevoy S.L."/>
        </authorList>
    </citation>
    <scope>NUCLEOTIDE SEQUENCE</scope>
    <source>
        <strain evidence="9">91603</strain>
        <tissue evidence="9">Leaf</tissue>
    </source>
</reference>
<name>A0AAD5IR68_ACENE</name>
<dbReference type="AlphaFoldDB" id="A0AAD5IR68"/>
<organism evidence="9 10">
    <name type="scientific">Acer negundo</name>
    <name type="common">Box elder</name>
    <dbReference type="NCBI Taxonomy" id="4023"/>
    <lineage>
        <taxon>Eukaryota</taxon>
        <taxon>Viridiplantae</taxon>
        <taxon>Streptophyta</taxon>
        <taxon>Embryophyta</taxon>
        <taxon>Tracheophyta</taxon>
        <taxon>Spermatophyta</taxon>
        <taxon>Magnoliopsida</taxon>
        <taxon>eudicotyledons</taxon>
        <taxon>Gunneridae</taxon>
        <taxon>Pentapetalae</taxon>
        <taxon>rosids</taxon>
        <taxon>malvids</taxon>
        <taxon>Sapindales</taxon>
        <taxon>Sapindaceae</taxon>
        <taxon>Hippocastanoideae</taxon>
        <taxon>Acereae</taxon>
        <taxon>Acer</taxon>
    </lineage>
</organism>
<dbReference type="Proteomes" id="UP001064489">
    <property type="component" value="Chromosome 8"/>
</dbReference>
<evidence type="ECO:0000313" key="9">
    <source>
        <dbReference type="EMBL" id="KAI9174252.1"/>
    </source>
</evidence>
<keyword evidence="5 7" id="KW-1133">Transmembrane helix</keyword>
<comment type="caution">
    <text evidence="9">The sequence shown here is derived from an EMBL/GenBank/DDBJ whole genome shotgun (WGS) entry which is preliminary data.</text>
</comment>
<keyword evidence="6 7" id="KW-0472">Membrane</keyword>
<evidence type="ECO:0000256" key="3">
    <source>
        <dbReference type="ARBA" id="ARBA00022692"/>
    </source>
</evidence>
<feature type="transmembrane region" description="Helical" evidence="7">
    <location>
        <begin position="105"/>
        <end position="127"/>
    </location>
</feature>
<evidence type="ECO:0000256" key="4">
    <source>
        <dbReference type="ARBA" id="ARBA00022970"/>
    </source>
</evidence>
<dbReference type="EMBL" id="JAJSOW010000103">
    <property type="protein sequence ID" value="KAI9174252.1"/>
    <property type="molecule type" value="Genomic_DNA"/>
</dbReference>
<protein>
    <recommendedName>
        <fullName evidence="8">Amino acid transporter transmembrane domain-containing protein</fullName>
    </recommendedName>
</protein>
<evidence type="ECO:0000259" key="8">
    <source>
        <dbReference type="Pfam" id="PF01490"/>
    </source>
</evidence>
<comment type="subcellular location">
    <subcellularLocation>
        <location evidence="1">Membrane</location>
    </subcellularLocation>
</comment>
<keyword evidence="10" id="KW-1185">Reference proteome</keyword>
<feature type="transmembrane region" description="Helical" evidence="7">
    <location>
        <begin position="63"/>
        <end position="85"/>
    </location>
</feature>
<evidence type="ECO:0000313" key="10">
    <source>
        <dbReference type="Proteomes" id="UP001064489"/>
    </source>
</evidence>
<evidence type="ECO:0000256" key="1">
    <source>
        <dbReference type="ARBA" id="ARBA00004370"/>
    </source>
</evidence>
<dbReference type="InterPro" id="IPR013057">
    <property type="entry name" value="AA_transpt_TM"/>
</dbReference>
<evidence type="ECO:0000256" key="6">
    <source>
        <dbReference type="ARBA" id="ARBA00023136"/>
    </source>
</evidence>
<feature type="transmembrane region" description="Helical" evidence="7">
    <location>
        <begin position="148"/>
        <end position="170"/>
    </location>
</feature>
<keyword evidence="4" id="KW-0029">Amino-acid transport</keyword>
<accession>A0AAD5IR68</accession>
<evidence type="ECO:0000256" key="7">
    <source>
        <dbReference type="SAM" id="Phobius"/>
    </source>
</evidence>
<sequence length="187" mass="21154">MNGVQPNVDYSPTASTTTGRVFHFFGALGVWLLLSLVIVWCWRSRHPFLPHLRPSKKPMWKGVIVAYIVVALFYFPVALIGYWVFGNKVEDNVLLSLQKPRWLVAAANMFAVIHVIGSYQAFAMPVFNMVESFFITKMHLSQAGFYAFVYELFTLVGIVLGVVLMILGPIGGLRQIILQAKDFKFYS</sequence>
<dbReference type="GO" id="GO:0016020">
    <property type="term" value="C:membrane"/>
    <property type="evidence" value="ECO:0007669"/>
    <property type="project" value="UniProtKB-SubCell"/>
</dbReference>
<dbReference type="PANTHER" id="PTHR48017">
    <property type="entry name" value="OS05G0424000 PROTEIN-RELATED"/>
    <property type="match status" value="1"/>
</dbReference>
<feature type="domain" description="Amino acid transporter transmembrane" evidence="8">
    <location>
        <begin position="54"/>
        <end position="150"/>
    </location>
</feature>
<evidence type="ECO:0000256" key="2">
    <source>
        <dbReference type="ARBA" id="ARBA00022448"/>
    </source>
</evidence>
<keyword evidence="2" id="KW-0813">Transport</keyword>
<keyword evidence="3 7" id="KW-0812">Transmembrane</keyword>
<reference evidence="9" key="1">
    <citation type="journal article" date="2022" name="Plant J.">
        <title>Strategies of tolerance reflected in two North American maple genomes.</title>
        <authorList>
            <person name="McEvoy S.L."/>
            <person name="Sezen U.U."/>
            <person name="Trouern-Trend A."/>
            <person name="McMahon S.M."/>
            <person name="Schaberg P.G."/>
            <person name="Yang J."/>
            <person name="Wegrzyn J.L."/>
            <person name="Swenson N.G."/>
        </authorList>
    </citation>
    <scope>NUCLEOTIDE SEQUENCE</scope>
    <source>
        <strain evidence="9">91603</strain>
    </source>
</reference>
<gene>
    <name evidence="9" type="ORF">LWI28_014649</name>
</gene>
<proteinExistence type="predicted"/>
<feature type="transmembrane region" description="Helical" evidence="7">
    <location>
        <begin position="20"/>
        <end position="42"/>
    </location>
</feature>
<dbReference type="GO" id="GO:0006865">
    <property type="term" value="P:amino acid transport"/>
    <property type="evidence" value="ECO:0007669"/>
    <property type="project" value="UniProtKB-KW"/>
</dbReference>
<evidence type="ECO:0000256" key="5">
    <source>
        <dbReference type="ARBA" id="ARBA00022989"/>
    </source>
</evidence>
<dbReference type="Pfam" id="PF01490">
    <property type="entry name" value="Aa_trans"/>
    <property type="match status" value="1"/>
</dbReference>